<dbReference type="AlphaFoldDB" id="A0A161LFE9"/>
<dbReference type="OrthoDB" id="9802842at2"/>
<feature type="transmembrane region" description="Helical" evidence="1">
    <location>
        <begin position="101"/>
        <end position="126"/>
    </location>
</feature>
<feature type="transmembrane region" description="Helical" evidence="1">
    <location>
        <begin position="197"/>
        <end position="219"/>
    </location>
</feature>
<name>A0A161LFE9_9BACT</name>
<feature type="transmembrane region" description="Helical" evidence="1">
    <location>
        <begin position="21"/>
        <end position="44"/>
    </location>
</feature>
<accession>A0A161LFE9</accession>
<feature type="transmembrane region" description="Helical" evidence="1">
    <location>
        <begin position="163"/>
        <end position="185"/>
    </location>
</feature>
<dbReference type="InterPro" id="IPR011138">
    <property type="entry name" value="Cytochrome_b-558"/>
</dbReference>
<feature type="transmembrane region" description="Helical" evidence="1">
    <location>
        <begin position="56"/>
        <end position="80"/>
    </location>
</feature>
<protein>
    <submittedName>
        <fullName evidence="2">Succinate dehydrogenase</fullName>
    </submittedName>
</protein>
<sequence length="223" mass="25034">MKLFIIDSSIGRKLIMSLSGLFLFVFLTLHTFLNMLLLAGPATYQAGCEFMELPVVTVMVPILAAGFFVHIAYGIWLSWMNLRARGEVGYASGKKSQTTSWAARNMFVLGAIVLLFIALHLTHFWAKMQLQAFMGGAEQVHAEEAYGLVATLLRNPVYNLLYIAWYWVLWFHLTHGFWSAFQTIGVNNSKWQPRLQVIGIIYATILIACLTGINVYFLLGCGA</sequence>
<organism evidence="2 3">
    <name type="scientific">Paludibacter jiangxiensis</name>
    <dbReference type="NCBI Taxonomy" id="681398"/>
    <lineage>
        <taxon>Bacteria</taxon>
        <taxon>Pseudomonadati</taxon>
        <taxon>Bacteroidota</taxon>
        <taxon>Bacteroidia</taxon>
        <taxon>Bacteroidales</taxon>
        <taxon>Paludibacteraceae</taxon>
        <taxon>Paludibacter</taxon>
    </lineage>
</organism>
<dbReference type="RefSeq" id="WP_068705283.1">
    <property type="nucleotide sequence ID" value="NZ_BDCR01000004.1"/>
</dbReference>
<gene>
    <name evidence="2" type="ORF">PJIAN_4316</name>
</gene>
<keyword evidence="1" id="KW-0812">Transmembrane</keyword>
<keyword evidence="3" id="KW-1185">Reference proteome</keyword>
<dbReference type="Proteomes" id="UP000076586">
    <property type="component" value="Unassembled WGS sequence"/>
</dbReference>
<reference evidence="3" key="2">
    <citation type="journal article" date="2017" name="Genome Announc.">
        <title>Draft genome sequence of Paludibacter jiangxiensis NM7(T), a propionate-producing fermentative bacterium.</title>
        <authorList>
            <person name="Qiu Y.-L."/>
            <person name="Tourlousse D.M."/>
            <person name="Matsuura N."/>
            <person name="Ohashi A."/>
            <person name="Sekiguchi Y."/>
        </authorList>
    </citation>
    <scope>NUCLEOTIDE SEQUENCE [LARGE SCALE GENOMIC DNA]</scope>
    <source>
        <strain evidence="3">NM7</strain>
    </source>
</reference>
<evidence type="ECO:0000313" key="2">
    <source>
        <dbReference type="EMBL" id="GAT63775.1"/>
    </source>
</evidence>
<reference evidence="3" key="1">
    <citation type="submission" date="2016-04" db="EMBL/GenBank/DDBJ databases">
        <title>Draft genome sequence of Paludibacter jiangxiensis strain NM7.</title>
        <authorList>
            <person name="Qiu Y."/>
            <person name="Matsuura N."/>
            <person name="Ohashi A."/>
            <person name="Tourlousse M.D."/>
            <person name="Sekiguchi Y."/>
        </authorList>
    </citation>
    <scope>NUCLEOTIDE SEQUENCE [LARGE SCALE GENOMIC DNA]</scope>
    <source>
        <strain evidence="3">NM7</strain>
    </source>
</reference>
<proteinExistence type="predicted"/>
<keyword evidence="1" id="KW-0472">Membrane</keyword>
<keyword evidence="1" id="KW-1133">Transmembrane helix</keyword>
<dbReference type="CDD" id="cd03498">
    <property type="entry name" value="SQR_TypeB_2_TM"/>
    <property type="match status" value="1"/>
</dbReference>
<dbReference type="GO" id="GO:0016020">
    <property type="term" value="C:membrane"/>
    <property type="evidence" value="ECO:0007669"/>
    <property type="project" value="InterPro"/>
</dbReference>
<dbReference type="InterPro" id="IPR034804">
    <property type="entry name" value="SQR/QFR_C/D"/>
</dbReference>
<dbReference type="Gene3D" id="1.20.1300.10">
    <property type="entry name" value="Fumarate reductase/succinate dehydrogenase, transmembrane subunit"/>
    <property type="match status" value="1"/>
</dbReference>
<dbReference type="SUPFAM" id="SSF81343">
    <property type="entry name" value="Fumarate reductase respiratory complex transmembrane subunits"/>
    <property type="match status" value="1"/>
</dbReference>
<dbReference type="EMBL" id="BDCR01000004">
    <property type="protein sequence ID" value="GAT63775.1"/>
    <property type="molecule type" value="Genomic_DNA"/>
</dbReference>
<dbReference type="STRING" id="681398.PJIAN_4316"/>
<evidence type="ECO:0000313" key="3">
    <source>
        <dbReference type="Proteomes" id="UP000076586"/>
    </source>
</evidence>
<comment type="caution">
    <text evidence="2">The sequence shown here is derived from an EMBL/GenBank/DDBJ whole genome shotgun (WGS) entry which is preliminary data.</text>
</comment>
<evidence type="ECO:0000256" key="1">
    <source>
        <dbReference type="SAM" id="Phobius"/>
    </source>
</evidence>
<dbReference type="NCBIfam" id="TIGR02046">
    <property type="entry name" value="sdhC_b558_fam"/>
    <property type="match status" value="1"/>
</dbReference>